<name>A0ABP8G9B4_9SPHI</name>
<keyword evidence="2" id="KW-1185">Reference proteome</keyword>
<organism evidence="1 2">
    <name type="scientific">Mucilaginibacter gynuensis</name>
    <dbReference type="NCBI Taxonomy" id="1302236"/>
    <lineage>
        <taxon>Bacteria</taxon>
        <taxon>Pseudomonadati</taxon>
        <taxon>Bacteroidota</taxon>
        <taxon>Sphingobacteriia</taxon>
        <taxon>Sphingobacteriales</taxon>
        <taxon>Sphingobacteriaceae</taxon>
        <taxon>Mucilaginibacter</taxon>
    </lineage>
</organism>
<evidence type="ECO:0000313" key="1">
    <source>
        <dbReference type="EMBL" id="GAA4319644.1"/>
    </source>
</evidence>
<evidence type="ECO:0000313" key="2">
    <source>
        <dbReference type="Proteomes" id="UP001500582"/>
    </source>
</evidence>
<dbReference type="EMBL" id="BAABFT010000004">
    <property type="protein sequence ID" value="GAA4319644.1"/>
    <property type="molecule type" value="Genomic_DNA"/>
</dbReference>
<dbReference type="Proteomes" id="UP001500582">
    <property type="component" value="Unassembled WGS sequence"/>
</dbReference>
<reference evidence="2" key="1">
    <citation type="journal article" date="2019" name="Int. J. Syst. Evol. Microbiol.">
        <title>The Global Catalogue of Microorganisms (GCM) 10K type strain sequencing project: providing services to taxonomists for standard genome sequencing and annotation.</title>
        <authorList>
            <consortium name="The Broad Institute Genomics Platform"/>
            <consortium name="The Broad Institute Genome Sequencing Center for Infectious Disease"/>
            <person name="Wu L."/>
            <person name="Ma J."/>
        </authorList>
    </citation>
    <scope>NUCLEOTIDE SEQUENCE [LARGE SCALE GENOMIC DNA]</scope>
    <source>
        <strain evidence="2">JCM 17705</strain>
    </source>
</reference>
<sequence>MSKVVAIHNNIKLGVEASPPTIVPATSKKIHSFELLFSMDKYKEISKGDTKAAVSHTLAAYLNAVFTTC</sequence>
<comment type="caution">
    <text evidence="1">The sequence shown here is derived from an EMBL/GenBank/DDBJ whole genome shotgun (WGS) entry which is preliminary data.</text>
</comment>
<protein>
    <submittedName>
        <fullName evidence="1">Uncharacterized protein</fullName>
    </submittedName>
</protein>
<proteinExistence type="predicted"/>
<accession>A0ABP8G9B4</accession>
<gene>
    <name evidence="1" type="ORF">GCM10023149_18480</name>
</gene>